<sequence length="631" mass="69970">FVALLFCYSQIRCWNAEQGCKISGLSFQILEHFQKQCAHHNISCSRCKQAVSHGEVVTHLASGCSQKPVALLGVQDTRKHPERLNPAASRHLGTADPFPLIPDQRANLEVGNADSSSTAFASASEQYHATSISPGLHSPHQPEPLCNYRGKQTLPHDIYDPVARYLRELPAAHAEHLENPSSDTQRRESLAVRKAPGSMELEITGRPERLSEPKSDFTLGRSIQMQGTLPDSVSPSPEAAWPGSYRYLHTAGRMGAETFSMPELNGGKEAIPEAEASNAATVQEDHAYSRAEARVGTQDSSSKYKTEEKNSSRDQPALTEKSALPYDKDKSDTKLKSCMDNDAMQTALLVVSQSGTSATSAPSNINKEDLPSLVERYMNSVCRFVSKNFDETDSEKNALCKLPPEDLIFVWKTSEEIRTQMSAEGPASSPKRGRVRAAIRNVFQVAREEQSPESGEYVFSKEYVAQKIDNLINLAKHVLSQRTLVSMPVQWCLHKWSELKARALATGEAAEYFDDISATFYGYAIVPGLLLENTTGTLRLHFSFYLQQGVYDSFLEWPLKKELTLSIIHPTDKGKIRFLAVDTKKGQVEGCMKPETQVGKPISRAKSIKADYFDTNGYVDGNKLMLKFEVK</sequence>
<feature type="region of interest" description="Disordered" evidence="1">
    <location>
        <begin position="288"/>
        <end position="332"/>
    </location>
</feature>
<proteinExistence type="evidence at transcript level"/>
<evidence type="ECO:0000256" key="1">
    <source>
        <dbReference type="SAM" id="MobiDB-lite"/>
    </source>
</evidence>
<dbReference type="EMBL" id="GFAA01001413">
    <property type="protein sequence ID" value="JAU02022.1"/>
    <property type="molecule type" value="mRNA"/>
</dbReference>
<dbReference type="InterPro" id="IPR049342">
    <property type="entry name" value="TRAF1-6_MATH_dom"/>
</dbReference>
<feature type="compositionally biased region" description="Basic and acidic residues" evidence="1">
    <location>
        <begin position="175"/>
        <end position="191"/>
    </location>
</feature>
<organism evidence="3">
    <name type="scientific">Amblyomma sculptum</name>
    <name type="common">Tick</name>
    <dbReference type="NCBI Taxonomy" id="1581419"/>
    <lineage>
        <taxon>Eukaryota</taxon>
        <taxon>Metazoa</taxon>
        <taxon>Ecdysozoa</taxon>
        <taxon>Arthropoda</taxon>
        <taxon>Chelicerata</taxon>
        <taxon>Arachnida</taxon>
        <taxon>Acari</taxon>
        <taxon>Parasitiformes</taxon>
        <taxon>Ixodida</taxon>
        <taxon>Ixodoidea</taxon>
        <taxon>Ixodidae</taxon>
        <taxon>Amblyomminae</taxon>
        <taxon>Amblyomma</taxon>
    </lineage>
</organism>
<dbReference type="SUPFAM" id="SSF49599">
    <property type="entry name" value="TRAF domain-like"/>
    <property type="match status" value="2"/>
</dbReference>
<dbReference type="Gene3D" id="2.60.210.10">
    <property type="entry name" value="Apoptosis, Tumor Necrosis Factor Receptor Associated Protein 2, Chain A"/>
    <property type="match status" value="1"/>
</dbReference>
<feature type="region of interest" description="Disordered" evidence="1">
    <location>
        <begin position="117"/>
        <end position="145"/>
    </location>
</feature>
<evidence type="ECO:0000259" key="2">
    <source>
        <dbReference type="Pfam" id="PF21355"/>
    </source>
</evidence>
<dbReference type="Pfam" id="PF21355">
    <property type="entry name" value="TRAF-mep_MATH"/>
    <property type="match status" value="1"/>
</dbReference>
<feature type="non-terminal residue" evidence="3">
    <location>
        <position position="1"/>
    </location>
</feature>
<reference evidence="3" key="1">
    <citation type="submission" date="2016-09" db="EMBL/GenBank/DDBJ databases">
        <authorList>
            <person name="Capua I."/>
            <person name="De Benedictis P."/>
            <person name="Joannis T."/>
            <person name="Lombin L.H."/>
            <person name="Cattoli G."/>
        </authorList>
    </citation>
    <scope>NUCLEOTIDE SEQUENCE</scope>
</reference>
<feature type="domain" description="TRAF1-6 MATH" evidence="2">
    <location>
        <begin position="520"/>
        <end position="627"/>
    </location>
</feature>
<protein>
    <submittedName>
        <fullName evidence="3">Putative tnf receptor-associated factor 6</fullName>
    </submittedName>
</protein>
<feature type="compositionally biased region" description="Basic and acidic residues" evidence="1">
    <location>
        <begin position="302"/>
        <end position="312"/>
    </location>
</feature>
<dbReference type="InterPro" id="IPR008974">
    <property type="entry name" value="TRAF-like"/>
</dbReference>
<accession>A0A1E1XST1</accession>
<dbReference type="AlphaFoldDB" id="A0A1E1XST1"/>
<evidence type="ECO:0000313" key="3">
    <source>
        <dbReference type="EMBL" id="JAU02022.1"/>
    </source>
</evidence>
<keyword evidence="3" id="KW-0675">Receptor</keyword>
<feature type="region of interest" description="Disordered" evidence="1">
    <location>
        <begin position="175"/>
        <end position="194"/>
    </location>
</feature>
<reference evidence="3" key="2">
    <citation type="journal article" date="2017" name="Front. Cell. Infect. Microbiol.">
        <title>Analysis of the Salivary Gland Transcriptome of Unfed and Partially Fed Amblyomma sculptum Ticks and Descriptive Proteome of the Saliva.</title>
        <authorList>
            <person name="Esteves E."/>
            <person name="Maruyama S.R."/>
            <person name="Kawahara R."/>
            <person name="Fujita A."/>
            <person name="Martins L.A."/>
            <person name="Righi A.A."/>
            <person name="Costa F.B."/>
            <person name="Palmisano G."/>
            <person name="Labruna M.B."/>
            <person name="Sa-Nunes A."/>
            <person name="Ribeiro J.M.C."/>
            <person name="Fogaca A.C."/>
        </authorList>
    </citation>
    <scope>NUCLEOTIDE SEQUENCE</scope>
</reference>
<name>A0A1E1XST1_AMBSC</name>